<organism evidence="2 3">
    <name type="scientific">Entamoeba invadens IP1</name>
    <dbReference type="NCBI Taxonomy" id="370355"/>
    <lineage>
        <taxon>Eukaryota</taxon>
        <taxon>Amoebozoa</taxon>
        <taxon>Evosea</taxon>
        <taxon>Archamoebae</taxon>
        <taxon>Mastigamoebida</taxon>
        <taxon>Entamoebidae</taxon>
        <taxon>Entamoeba</taxon>
    </lineage>
</organism>
<dbReference type="KEGG" id="eiv:EIN_391550"/>
<evidence type="ECO:0000313" key="2">
    <source>
        <dbReference type="EMBL" id="ELP89500.1"/>
    </source>
</evidence>
<dbReference type="Proteomes" id="UP000014680">
    <property type="component" value="Unassembled WGS sequence"/>
</dbReference>
<evidence type="ECO:0000313" key="3">
    <source>
        <dbReference type="Proteomes" id="UP000014680"/>
    </source>
</evidence>
<dbReference type="AlphaFoldDB" id="A0A0A1U5B4"/>
<evidence type="ECO:0000256" key="1">
    <source>
        <dbReference type="SAM" id="MobiDB-lite"/>
    </source>
</evidence>
<accession>A0A0A1U5B4</accession>
<dbReference type="VEuPathDB" id="AmoebaDB:EIN_391550"/>
<dbReference type="RefSeq" id="XP_004256271.1">
    <property type="nucleotide sequence ID" value="XM_004256223.1"/>
</dbReference>
<keyword evidence="3" id="KW-1185">Reference proteome</keyword>
<reference evidence="2 3" key="1">
    <citation type="submission" date="2012-10" db="EMBL/GenBank/DDBJ databases">
        <authorList>
            <person name="Zafar N."/>
            <person name="Inman J."/>
            <person name="Hall N."/>
            <person name="Lorenzi H."/>
            <person name="Caler E."/>
        </authorList>
    </citation>
    <scope>NUCLEOTIDE SEQUENCE [LARGE SCALE GENOMIC DNA]</scope>
    <source>
        <strain evidence="2 3">IP1</strain>
    </source>
</reference>
<feature type="region of interest" description="Disordered" evidence="1">
    <location>
        <begin position="29"/>
        <end position="49"/>
    </location>
</feature>
<proteinExistence type="predicted"/>
<protein>
    <submittedName>
        <fullName evidence="2">Uncharacterized protein</fullName>
    </submittedName>
</protein>
<dbReference type="EMBL" id="KB206629">
    <property type="protein sequence ID" value="ELP89500.1"/>
    <property type="molecule type" value="Genomic_DNA"/>
</dbReference>
<name>A0A0A1U5B4_ENTIV</name>
<sequence>MITTSQTDILDDVLLYSYSDYIAPETQLESFTDSGSLETPPTRPPCNTKSVQMKPVFANIVFSDYENSLDTENTLAGHFQKSFAHSFSSSSLEKLGEWERSQTY</sequence>
<dbReference type="GeneID" id="14888378"/>
<gene>
    <name evidence="2" type="ORF">EIN_391550</name>
</gene>